<comment type="function">
    <text evidence="4">One of the early assembly proteins it binds 23S rRNA. One of the proteins that surrounds the polypeptide exit tunnel on the outside of the ribosome. Forms the main docking site for trigger factor binding to the ribosome.</text>
</comment>
<dbReference type="SUPFAM" id="SSF54189">
    <property type="entry name" value="Ribosomal proteins S24e, L23 and L15e"/>
    <property type="match status" value="1"/>
</dbReference>
<dbReference type="GO" id="GO:0019843">
    <property type="term" value="F:rRNA binding"/>
    <property type="evidence" value="ECO:0007669"/>
    <property type="project" value="UniProtKB-UniRule"/>
</dbReference>
<dbReference type="GO" id="GO:0005840">
    <property type="term" value="C:ribosome"/>
    <property type="evidence" value="ECO:0007669"/>
    <property type="project" value="UniProtKB-KW"/>
</dbReference>
<evidence type="ECO:0000256" key="4">
    <source>
        <dbReference type="HAMAP-Rule" id="MF_01369"/>
    </source>
</evidence>
<dbReference type="Gene3D" id="3.30.70.330">
    <property type="match status" value="1"/>
</dbReference>
<evidence type="ECO:0000256" key="2">
    <source>
        <dbReference type="ARBA" id="ARBA00022980"/>
    </source>
</evidence>
<evidence type="ECO:0000256" key="3">
    <source>
        <dbReference type="ARBA" id="ARBA00023274"/>
    </source>
</evidence>
<dbReference type="GO" id="GO:0006412">
    <property type="term" value="P:translation"/>
    <property type="evidence" value="ECO:0007669"/>
    <property type="project" value="UniProtKB-UniRule"/>
</dbReference>
<organism evidence="5 6">
    <name type="scientific">Candidatus Terrybacteria bacterium RIFCSPHIGHO2_01_FULL_43_35</name>
    <dbReference type="NCBI Taxonomy" id="1802361"/>
    <lineage>
        <taxon>Bacteria</taxon>
        <taxon>Candidatus Terryibacteriota</taxon>
    </lineage>
</organism>
<comment type="similarity">
    <text evidence="1 4">Belongs to the universal ribosomal protein uL23 family.</text>
</comment>
<protein>
    <recommendedName>
        <fullName evidence="4">Large ribosomal subunit protein uL23</fullName>
    </recommendedName>
</protein>
<keyword evidence="3 4" id="KW-0687">Ribonucleoprotein</keyword>
<evidence type="ECO:0000256" key="1">
    <source>
        <dbReference type="ARBA" id="ARBA00006700"/>
    </source>
</evidence>
<keyword evidence="2 4" id="KW-0689">Ribosomal protein</keyword>
<dbReference type="GO" id="GO:0003735">
    <property type="term" value="F:structural constituent of ribosome"/>
    <property type="evidence" value="ECO:0007669"/>
    <property type="project" value="InterPro"/>
</dbReference>
<evidence type="ECO:0000313" key="6">
    <source>
        <dbReference type="Proteomes" id="UP000178869"/>
    </source>
</evidence>
<sequence>MAYTTGHASIFLIPHVTEKAAIHEEASQYVVRVSPKATKGEVRQEFMARFGIKPLKINMLQQRQKPRRRGAFVGYKKGYKKAVITVPKGKKIDIFPK</sequence>
<dbReference type="EMBL" id="MHSR01000019">
    <property type="protein sequence ID" value="OHA46232.1"/>
    <property type="molecule type" value="Genomic_DNA"/>
</dbReference>
<dbReference type="InterPro" id="IPR013025">
    <property type="entry name" value="Ribosomal_uL23-like"/>
</dbReference>
<dbReference type="InterPro" id="IPR012678">
    <property type="entry name" value="Ribosomal_uL23/eL15/eS24_sf"/>
</dbReference>
<name>A0A1G2PF65_9BACT</name>
<comment type="subunit">
    <text evidence="4">Part of the 50S ribosomal subunit. Contacts protein L29, and trigger factor when it is bound to the ribosome.</text>
</comment>
<dbReference type="InterPro" id="IPR012677">
    <property type="entry name" value="Nucleotide-bd_a/b_plait_sf"/>
</dbReference>
<dbReference type="GO" id="GO:1990904">
    <property type="term" value="C:ribonucleoprotein complex"/>
    <property type="evidence" value="ECO:0007669"/>
    <property type="project" value="UniProtKB-KW"/>
</dbReference>
<dbReference type="Pfam" id="PF00276">
    <property type="entry name" value="Ribosomal_L23"/>
    <property type="match status" value="1"/>
</dbReference>
<gene>
    <name evidence="4" type="primary">rplW</name>
    <name evidence="5" type="ORF">A2828_03340</name>
</gene>
<evidence type="ECO:0000313" key="5">
    <source>
        <dbReference type="EMBL" id="OHA46232.1"/>
    </source>
</evidence>
<dbReference type="Proteomes" id="UP000178869">
    <property type="component" value="Unassembled WGS sequence"/>
</dbReference>
<keyword evidence="4" id="KW-0699">rRNA-binding</keyword>
<comment type="caution">
    <text evidence="5">The sequence shown here is derived from an EMBL/GenBank/DDBJ whole genome shotgun (WGS) entry which is preliminary data.</text>
</comment>
<accession>A0A1G2PF65</accession>
<dbReference type="HAMAP" id="MF_01369_B">
    <property type="entry name" value="Ribosomal_uL23_B"/>
    <property type="match status" value="1"/>
</dbReference>
<keyword evidence="4" id="KW-0694">RNA-binding</keyword>
<proteinExistence type="inferred from homology"/>
<reference evidence="5 6" key="1">
    <citation type="journal article" date="2016" name="Nat. Commun.">
        <title>Thousands of microbial genomes shed light on interconnected biogeochemical processes in an aquifer system.</title>
        <authorList>
            <person name="Anantharaman K."/>
            <person name="Brown C.T."/>
            <person name="Hug L.A."/>
            <person name="Sharon I."/>
            <person name="Castelle C.J."/>
            <person name="Probst A.J."/>
            <person name="Thomas B.C."/>
            <person name="Singh A."/>
            <person name="Wilkins M.J."/>
            <person name="Karaoz U."/>
            <person name="Brodie E.L."/>
            <person name="Williams K.H."/>
            <person name="Hubbard S.S."/>
            <person name="Banfield J.F."/>
        </authorList>
    </citation>
    <scope>NUCLEOTIDE SEQUENCE [LARGE SCALE GENOMIC DNA]</scope>
</reference>
<dbReference type="AlphaFoldDB" id="A0A1G2PF65"/>